<name>A0A940Y581_9BURK</name>
<keyword evidence="1" id="KW-1133">Transmembrane helix</keyword>
<sequence length="151" mass="16128">MNAPTRALALHEPPADAARLSYLGLLPFVFGAALLWLIDSPEPHAFVALALAAYGATVLAFLGGVHWGLTMNAHGEPPTARRWAVVPPLVGTLAVVMPAYSGLPLVGMMLVVCYLVDRRLYPQAQLAHWLTLRFRLTVVAALCCFLAAAAT</sequence>
<evidence type="ECO:0000313" key="2">
    <source>
        <dbReference type="EMBL" id="MBQ0930429.1"/>
    </source>
</evidence>
<dbReference type="Proteomes" id="UP000676246">
    <property type="component" value="Unassembled WGS sequence"/>
</dbReference>
<dbReference type="RefSeq" id="WP_210853155.1">
    <property type="nucleotide sequence ID" value="NZ_JAGQDD010000004.1"/>
</dbReference>
<dbReference type="EMBL" id="JAGQDD010000004">
    <property type="protein sequence ID" value="MBQ0930429.1"/>
    <property type="molecule type" value="Genomic_DNA"/>
</dbReference>
<feature type="transmembrane region" description="Helical" evidence="1">
    <location>
        <begin position="89"/>
        <end position="116"/>
    </location>
</feature>
<proteinExistence type="predicted"/>
<feature type="transmembrane region" description="Helical" evidence="1">
    <location>
        <begin position="20"/>
        <end position="38"/>
    </location>
</feature>
<feature type="transmembrane region" description="Helical" evidence="1">
    <location>
        <begin position="45"/>
        <end position="69"/>
    </location>
</feature>
<keyword evidence="1" id="KW-0472">Membrane</keyword>
<keyword evidence="3" id="KW-1185">Reference proteome</keyword>
<dbReference type="Pfam" id="PF11911">
    <property type="entry name" value="DUF3429"/>
    <property type="match status" value="1"/>
</dbReference>
<reference evidence="2 3" key="1">
    <citation type="submission" date="2021-04" db="EMBL/GenBank/DDBJ databases">
        <title>The genome sequence of Ideonella sp. 3Y2.</title>
        <authorList>
            <person name="Liu Y."/>
        </authorList>
    </citation>
    <scope>NUCLEOTIDE SEQUENCE [LARGE SCALE GENOMIC DNA]</scope>
    <source>
        <strain evidence="2 3">3Y2</strain>
    </source>
</reference>
<dbReference type="PANTHER" id="PTHR15887:SF1">
    <property type="entry name" value="TRANSMEMBRANE PROTEIN 69"/>
    <property type="match status" value="1"/>
</dbReference>
<feature type="transmembrane region" description="Helical" evidence="1">
    <location>
        <begin position="128"/>
        <end position="150"/>
    </location>
</feature>
<evidence type="ECO:0000256" key="1">
    <source>
        <dbReference type="SAM" id="Phobius"/>
    </source>
</evidence>
<protein>
    <submittedName>
        <fullName evidence="2">DUF3429 domain-containing protein</fullName>
    </submittedName>
</protein>
<gene>
    <name evidence="2" type="ORF">KAK03_08000</name>
</gene>
<evidence type="ECO:0000313" key="3">
    <source>
        <dbReference type="Proteomes" id="UP000676246"/>
    </source>
</evidence>
<keyword evidence="1" id="KW-0812">Transmembrane</keyword>
<comment type="caution">
    <text evidence="2">The sequence shown here is derived from an EMBL/GenBank/DDBJ whole genome shotgun (WGS) entry which is preliminary data.</text>
</comment>
<accession>A0A940Y581</accession>
<organism evidence="2 3">
    <name type="scientific">Ideonella alba</name>
    <dbReference type="NCBI Taxonomy" id="2824118"/>
    <lineage>
        <taxon>Bacteria</taxon>
        <taxon>Pseudomonadati</taxon>
        <taxon>Pseudomonadota</taxon>
        <taxon>Betaproteobacteria</taxon>
        <taxon>Burkholderiales</taxon>
        <taxon>Sphaerotilaceae</taxon>
        <taxon>Ideonella</taxon>
    </lineage>
</organism>
<dbReference type="InterPro" id="IPR021836">
    <property type="entry name" value="DUF3429"/>
</dbReference>
<dbReference type="AlphaFoldDB" id="A0A940Y581"/>
<dbReference type="PANTHER" id="PTHR15887">
    <property type="entry name" value="TRANSMEMBRANE PROTEIN 69"/>
    <property type="match status" value="1"/>
</dbReference>